<gene>
    <name evidence="1" type="ORF">CLV43_112262</name>
</gene>
<evidence type="ECO:0000313" key="2">
    <source>
        <dbReference type="Proteomes" id="UP000239494"/>
    </source>
</evidence>
<sequence>MRLAGSVADPTEKERLDVVEPKVVVLEKTVAVLVAELDRVSNRLRVLEMRLSGAGSGDNEDFDALDEDVADIVEALRRAWDAEQEVLADSVRVQVRKEVAEFDGLKTRREASKAKIAAGRLTRADHMRLVHDVDQLDWQIGAQGGSARDAAARLAADERAAEEAWRQDAIIAGEKAREEIWAAARARIDRALAEDTRLPVWFRIGLGEITNPDPAPWLLAATGLVAYRLEYGVTDPVRPLGPIPSAESGSAAWVRRTEVYGDVSEQLKGLRP</sequence>
<organism evidence="1 2">
    <name type="scientific">Umezawaea tangerina</name>
    <dbReference type="NCBI Taxonomy" id="84725"/>
    <lineage>
        <taxon>Bacteria</taxon>
        <taxon>Bacillati</taxon>
        <taxon>Actinomycetota</taxon>
        <taxon>Actinomycetes</taxon>
        <taxon>Pseudonocardiales</taxon>
        <taxon>Pseudonocardiaceae</taxon>
        <taxon>Umezawaea</taxon>
    </lineage>
</organism>
<name>A0A2T0SSE9_9PSEU</name>
<protein>
    <submittedName>
        <fullName evidence="1">Uncharacterized protein</fullName>
    </submittedName>
</protein>
<comment type="caution">
    <text evidence="1">The sequence shown here is derived from an EMBL/GenBank/DDBJ whole genome shotgun (WGS) entry which is preliminary data.</text>
</comment>
<reference evidence="1 2" key="1">
    <citation type="submission" date="2018-03" db="EMBL/GenBank/DDBJ databases">
        <title>Genomic Encyclopedia of Archaeal and Bacterial Type Strains, Phase II (KMG-II): from individual species to whole genera.</title>
        <authorList>
            <person name="Goeker M."/>
        </authorList>
    </citation>
    <scope>NUCLEOTIDE SEQUENCE [LARGE SCALE GENOMIC DNA]</scope>
    <source>
        <strain evidence="1 2">DSM 44720</strain>
    </source>
</reference>
<dbReference type="AlphaFoldDB" id="A0A2T0SSE9"/>
<dbReference type="Proteomes" id="UP000239494">
    <property type="component" value="Unassembled WGS sequence"/>
</dbReference>
<dbReference type="OrthoDB" id="4275274at2"/>
<evidence type="ECO:0000313" key="1">
    <source>
        <dbReference type="EMBL" id="PRY36334.1"/>
    </source>
</evidence>
<accession>A0A2T0SSE9</accession>
<proteinExistence type="predicted"/>
<keyword evidence="2" id="KW-1185">Reference proteome</keyword>
<dbReference type="EMBL" id="PVTF01000012">
    <property type="protein sequence ID" value="PRY36334.1"/>
    <property type="molecule type" value="Genomic_DNA"/>
</dbReference>